<protein>
    <submittedName>
        <fullName evidence="2">Uncharacterized protein</fullName>
    </submittedName>
</protein>
<accession>A0ABU9KZS6</accession>
<gene>
    <name evidence="2" type="ORF">WOA13_11580</name>
</gene>
<evidence type="ECO:0000313" key="3">
    <source>
        <dbReference type="Proteomes" id="UP001396646"/>
    </source>
</evidence>
<evidence type="ECO:0000256" key="1">
    <source>
        <dbReference type="SAM" id="Phobius"/>
    </source>
</evidence>
<sequence>MTETNQQEQKKVEEKDIADILNQITPFVETLAPKIIEYQKMKSPEIKRAQYMDFIIMILILIAITILTYCKLIDGSAATGLLGAVIGYVFGTLYKKEE</sequence>
<evidence type="ECO:0000313" key="2">
    <source>
        <dbReference type="EMBL" id="MEL4306458.1"/>
    </source>
</evidence>
<feature type="transmembrane region" description="Helical" evidence="1">
    <location>
        <begin position="51"/>
        <end position="69"/>
    </location>
</feature>
<dbReference type="Proteomes" id="UP001396646">
    <property type="component" value="Unassembled WGS sequence"/>
</dbReference>
<organism evidence="2 3">
    <name type="scientific">Methanococcoides cohabitans</name>
    <dbReference type="NCBI Taxonomy" id="3136559"/>
    <lineage>
        <taxon>Archaea</taxon>
        <taxon>Methanobacteriati</taxon>
        <taxon>Methanobacteriota</taxon>
        <taxon>Stenosarchaea group</taxon>
        <taxon>Methanomicrobia</taxon>
        <taxon>Methanosarcinales</taxon>
        <taxon>Methanosarcinaceae</taxon>
        <taxon>Methanococcoides</taxon>
    </lineage>
</organism>
<comment type="caution">
    <text evidence="2">The sequence shown here is derived from an EMBL/GenBank/DDBJ whole genome shotgun (WGS) entry which is preliminary data.</text>
</comment>
<keyword evidence="1" id="KW-0472">Membrane</keyword>
<proteinExistence type="predicted"/>
<reference evidence="2 3" key="1">
    <citation type="submission" date="2024-04" db="EMBL/GenBank/DDBJ databases">
        <title>Methanococcoides sp. LMO-2.</title>
        <authorList>
            <person name="Liang L."/>
        </authorList>
    </citation>
    <scope>NUCLEOTIDE SEQUENCE [LARGE SCALE GENOMIC DNA]</scope>
    <source>
        <strain evidence="2 3">LMO-2</strain>
    </source>
</reference>
<feature type="transmembrane region" description="Helical" evidence="1">
    <location>
        <begin position="75"/>
        <end position="94"/>
    </location>
</feature>
<keyword evidence="1" id="KW-1133">Transmembrane helix</keyword>
<keyword evidence="1" id="KW-0812">Transmembrane</keyword>
<dbReference type="RefSeq" id="WP_342128060.1">
    <property type="nucleotide sequence ID" value="NZ_JBCAUS010000009.1"/>
</dbReference>
<keyword evidence="3" id="KW-1185">Reference proteome</keyword>
<dbReference type="EMBL" id="JBCAUS010000009">
    <property type="protein sequence ID" value="MEL4306458.1"/>
    <property type="molecule type" value="Genomic_DNA"/>
</dbReference>
<name>A0ABU9KZS6_9EURY</name>